<organism evidence="6 7">
    <name type="scientific">Streptomyces lichenis</name>
    <dbReference type="NCBI Taxonomy" id="2306967"/>
    <lineage>
        <taxon>Bacteria</taxon>
        <taxon>Bacillati</taxon>
        <taxon>Actinomycetota</taxon>
        <taxon>Actinomycetes</taxon>
        <taxon>Kitasatosporales</taxon>
        <taxon>Streptomycetaceae</taxon>
        <taxon>Streptomyces</taxon>
    </lineage>
</organism>
<accession>A0ABT0IEE1</accession>
<evidence type="ECO:0000313" key="7">
    <source>
        <dbReference type="Proteomes" id="UP001522868"/>
    </source>
</evidence>
<sequence>MRLSRLTLIAVCAALIAAGTVSWRLWPPGGDRSDPIVVGTTGAVTSLDPAGAYDTGSWALFENVYQKLLTLAPGSTSPAPDAAESCRFTGAGMRTYTCRLRSDLVFPDGRPVTGADVKFSIDRIRAIASPVGPAAVLDTLREVQARDGEVVFHLRTPDATFPLRLATGAGSIVDRAHYPATSLRPGNTVDGTGPYRIRSYEPGKRIVLTPNDRYRGAVPRRGSPVEIRYYDDPGELARAWDRRRIDVVNRGLPPKMLTSFLDGTTDARVDEASSGESRMLVFNLRDRSPAHDRAVRRAVAALVDRPRIAAGPYLSTVDPLLSVVPRGYVGHVNAFQDEYPRPAPERAARLLREAGITPPVRLAYGHRAGPTFAKEAAELRRQLEASGLFRVTVASADWPDFQRGLLAGRYDIYGFSWTPDFPDPDNFVQPLVGTRNALASRYSNPRIDTLVSTTRGHEERVRAVGDFHTLQREVAREVPVLPLWQRKEYVLSTPDVTGAQYLVDGGGAWRLWELRRL</sequence>
<dbReference type="InterPro" id="IPR039424">
    <property type="entry name" value="SBP_5"/>
</dbReference>
<comment type="caution">
    <text evidence="6">The sequence shown here is derived from an EMBL/GenBank/DDBJ whole genome shotgun (WGS) entry which is preliminary data.</text>
</comment>
<dbReference type="Pfam" id="PF00496">
    <property type="entry name" value="SBP_bac_5"/>
    <property type="match status" value="1"/>
</dbReference>
<evidence type="ECO:0000256" key="4">
    <source>
        <dbReference type="ARBA" id="ARBA00022729"/>
    </source>
</evidence>
<keyword evidence="4" id="KW-0732">Signal</keyword>
<gene>
    <name evidence="6" type="ORF">M1O15_20320</name>
</gene>
<evidence type="ECO:0000313" key="6">
    <source>
        <dbReference type="EMBL" id="MCK8679694.1"/>
    </source>
</evidence>
<keyword evidence="3" id="KW-0813">Transport</keyword>
<comment type="subcellular location">
    <subcellularLocation>
        <location evidence="1">Cell envelope</location>
    </subcellularLocation>
</comment>
<dbReference type="PANTHER" id="PTHR30290">
    <property type="entry name" value="PERIPLASMIC BINDING COMPONENT OF ABC TRANSPORTER"/>
    <property type="match status" value="1"/>
</dbReference>
<evidence type="ECO:0000259" key="5">
    <source>
        <dbReference type="Pfam" id="PF00496"/>
    </source>
</evidence>
<evidence type="ECO:0000256" key="3">
    <source>
        <dbReference type="ARBA" id="ARBA00022448"/>
    </source>
</evidence>
<feature type="domain" description="Solute-binding protein family 5" evidence="5">
    <location>
        <begin position="78"/>
        <end position="436"/>
    </location>
</feature>
<dbReference type="SUPFAM" id="SSF53850">
    <property type="entry name" value="Periplasmic binding protein-like II"/>
    <property type="match status" value="1"/>
</dbReference>
<dbReference type="PANTHER" id="PTHR30290:SF10">
    <property type="entry name" value="PERIPLASMIC OLIGOPEPTIDE-BINDING PROTEIN-RELATED"/>
    <property type="match status" value="1"/>
</dbReference>
<proteinExistence type="inferred from homology"/>
<dbReference type="Proteomes" id="UP001522868">
    <property type="component" value="Unassembled WGS sequence"/>
</dbReference>
<reference evidence="6 7" key="1">
    <citation type="submission" date="2022-04" db="EMBL/GenBank/DDBJ databases">
        <title>Streptomyces sp. nov. LCR6-01 isolated from Lichen of Dirinaria sp.</title>
        <authorList>
            <person name="Kanchanasin P."/>
            <person name="Tanasupawat S."/>
            <person name="Phongsopitanun W."/>
        </authorList>
    </citation>
    <scope>NUCLEOTIDE SEQUENCE [LARGE SCALE GENOMIC DNA]</scope>
    <source>
        <strain evidence="6 7">LCR6-01</strain>
    </source>
</reference>
<evidence type="ECO:0000256" key="2">
    <source>
        <dbReference type="ARBA" id="ARBA00005695"/>
    </source>
</evidence>
<dbReference type="PIRSF" id="PIRSF002741">
    <property type="entry name" value="MppA"/>
    <property type="match status" value="1"/>
</dbReference>
<dbReference type="Gene3D" id="3.40.190.10">
    <property type="entry name" value="Periplasmic binding protein-like II"/>
    <property type="match status" value="1"/>
</dbReference>
<dbReference type="Gene3D" id="3.10.105.10">
    <property type="entry name" value="Dipeptide-binding Protein, Domain 3"/>
    <property type="match status" value="1"/>
</dbReference>
<protein>
    <submittedName>
        <fullName evidence="6">ABC transporter substrate-binding protein</fullName>
    </submittedName>
</protein>
<dbReference type="InterPro" id="IPR030678">
    <property type="entry name" value="Peptide/Ni-bd"/>
</dbReference>
<keyword evidence="7" id="KW-1185">Reference proteome</keyword>
<dbReference type="InterPro" id="IPR000914">
    <property type="entry name" value="SBP_5_dom"/>
</dbReference>
<comment type="similarity">
    <text evidence="2">Belongs to the bacterial solute-binding protein 5 family.</text>
</comment>
<evidence type="ECO:0000256" key="1">
    <source>
        <dbReference type="ARBA" id="ARBA00004196"/>
    </source>
</evidence>
<dbReference type="RefSeq" id="WP_248635480.1">
    <property type="nucleotide sequence ID" value="NZ_JALPTH010000020.1"/>
</dbReference>
<dbReference type="EMBL" id="JALPTH010000020">
    <property type="protein sequence ID" value="MCK8679694.1"/>
    <property type="molecule type" value="Genomic_DNA"/>
</dbReference>
<name>A0ABT0IEE1_9ACTN</name>